<dbReference type="SMART" id="SM00349">
    <property type="entry name" value="KRAB"/>
    <property type="match status" value="1"/>
</dbReference>
<feature type="non-terminal residue" evidence="2">
    <location>
        <position position="195"/>
    </location>
</feature>
<accession>A0A212DBH2</accession>
<dbReference type="EMBL" id="MKHE01000004">
    <property type="protein sequence ID" value="OWK15579.1"/>
    <property type="molecule type" value="Genomic_DNA"/>
</dbReference>
<dbReference type="PANTHER" id="PTHR23232">
    <property type="entry name" value="KRAB DOMAIN C2H2 ZINC FINGER"/>
    <property type="match status" value="1"/>
</dbReference>
<dbReference type="AlphaFoldDB" id="A0A212DBH2"/>
<dbReference type="PANTHER" id="PTHR23232:SF156">
    <property type="entry name" value="KRAB DOMAIN-CONTAINING PROTEIN"/>
    <property type="match status" value="1"/>
</dbReference>
<sequence>MRLGPAAPDLSFGEKEEQRLEAEDSALPWKEREDEHVHVTFTDVAVTFTEEELGLLDSAQKKLYQDVMVENFWNLVSVDENNQSELRAVQERGLHEELSCWQIWQQIANDLTRYQDSMINSCQFHKQGYSPDQVGAGLSIQISEDENYMLNEKAGGPSDTGNPRFASLRAWDSWRKSSLTESQNYRNRYLEISTQ</sequence>
<dbReference type="CDD" id="cd07765">
    <property type="entry name" value="KRAB_A-box"/>
    <property type="match status" value="1"/>
</dbReference>
<dbReference type="Pfam" id="PF01352">
    <property type="entry name" value="KRAB"/>
    <property type="match status" value="1"/>
</dbReference>
<comment type="caution">
    <text evidence="2">The sequence shown here is derived from an EMBL/GenBank/DDBJ whole genome shotgun (WGS) entry which is preliminary data.</text>
</comment>
<dbReference type="InterPro" id="IPR050169">
    <property type="entry name" value="Krueppel_C2H2_ZnF"/>
</dbReference>
<dbReference type="GO" id="GO:0006355">
    <property type="term" value="P:regulation of DNA-templated transcription"/>
    <property type="evidence" value="ECO:0007669"/>
    <property type="project" value="InterPro"/>
</dbReference>
<dbReference type="InterPro" id="IPR001909">
    <property type="entry name" value="KRAB"/>
</dbReference>
<reference evidence="2 3" key="1">
    <citation type="journal article" date="2018" name="Mol. Genet. Genomics">
        <title>The red deer Cervus elaphus genome CerEla1.0: sequencing, annotating, genes, and chromosomes.</title>
        <authorList>
            <person name="Bana N.A."/>
            <person name="Nyiri A."/>
            <person name="Nagy J."/>
            <person name="Frank K."/>
            <person name="Nagy T."/>
            <person name="Steger V."/>
            <person name="Schiller M."/>
            <person name="Lakatos P."/>
            <person name="Sugar L."/>
            <person name="Horn P."/>
            <person name="Barta E."/>
            <person name="Orosz L."/>
        </authorList>
    </citation>
    <scope>NUCLEOTIDE SEQUENCE [LARGE SCALE GENOMIC DNA]</scope>
    <source>
        <strain evidence="2">Hungarian</strain>
    </source>
</reference>
<gene>
    <name evidence="2" type="ORF">Celaphus_00004578</name>
</gene>
<dbReference type="Proteomes" id="UP000242450">
    <property type="component" value="Chromosome 4"/>
</dbReference>
<evidence type="ECO:0000313" key="3">
    <source>
        <dbReference type="Proteomes" id="UP000242450"/>
    </source>
</evidence>
<proteinExistence type="predicted"/>
<dbReference type="OrthoDB" id="9836105at2759"/>
<evidence type="ECO:0000313" key="2">
    <source>
        <dbReference type="EMBL" id="OWK15579.1"/>
    </source>
</evidence>
<organism evidence="2 3">
    <name type="scientific">Cervus elaphus hippelaphus</name>
    <name type="common">European red deer</name>
    <dbReference type="NCBI Taxonomy" id="46360"/>
    <lineage>
        <taxon>Eukaryota</taxon>
        <taxon>Metazoa</taxon>
        <taxon>Chordata</taxon>
        <taxon>Craniata</taxon>
        <taxon>Vertebrata</taxon>
        <taxon>Euteleostomi</taxon>
        <taxon>Mammalia</taxon>
        <taxon>Eutheria</taxon>
        <taxon>Laurasiatheria</taxon>
        <taxon>Artiodactyla</taxon>
        <taxon>Ruminantia</taxon>
        <taxon>Pecora</taxon>
        <taxon>Cervidae</taxon>
        <taxon>Cervinae</taxon>
        <taxon>Cervus</taxon>
    </lineage>
</organism>
<protein>
    <submittedName>
        <fullName evidence="2">ZNF226</fullName>
    </submittedName>
</protein>
<keyword evidence="3" id="KW-1185">Reference proteome</keyword>
<name>A0A212DBH2_CEREH</name>
<dbReference type="PROSITE" id="PS50805">
    <property type="entry name" value="KRAB"/>
    <property type="match status" value="1"/>
</dbReference>
<dbReference type="Gene3D" id="6.10.140.140">
    <property type="match status" value="1"/>
</dbReference>
<dbReference type="InterPro" id="IPR036051">
    <property type="entry name" value="KRAB_dom_sf"/>
</dbReference>
<feature type="domain" description="KRAB" evidence="1">
    <location>
        <begin position="39"/>
        <end position="113"/>
    </location>
</feature>
<evidence type="ECO:0000259" key="1">
    <source>
        <dbReference type="PROSITE" id="PS50805"/>
    </source>
</evidence>
<dbReference type="SUPFAM" id="SSF109640">
    <property type="entry name" value="KRAB domain (Kruppel-associated box)"/>
    <property type="match status" value="1"/>
</dbReference>